<dbReference type="Proteomes" id="UP000317650">
    <property type="component" value="Chromosome 2"/>
</dbReference>
<dbReference type="AlphaFoldDB" id="A0A4S8I7L8"/>
<proteinExistence type="predicted"/>
<name>A0A4S8I7L8_MUSBA</name>
<gene>
    <name evidence="1" type="ORF">C4D60_Mb02t02120</name>
</gene>
<organism evidence="1 2">
    <name type="scientific">Musa balbisiana</name>
    <name type="common">Banana</name>
    <dbReference type="NCBI Taxonomy" id="52838"/>
    <lineage>
        <taxon>Eukaryota</taxon>
        <taxon>Viridiplantae</taxon>
        <taxon>Streptophyta</taxon>
        <taxon>Embryophyta</taxon>
        <taxon>Tracheophyta</taxon>
        <taxon>Spermatophyta</taxon>
        <taxon>Magnoliopsida</taxon>
        <taxon>Liliopsida</taxon>
        <taxon>Zingiberales</taxon>
        <taxon>Musaceae</taxon>
        <taxon>Musa</taxon>
    </lineage>
</organism>
<dbReference type="EMBL" id="PYDT01000011">
    <property type="protein sequence ID" value="THU43938.1"/>
    <property type="molecule type" value="Genomic_DNA"/>
</dbReference>
<evidence type="ECO:0000313" key="1">
    <source>
        <dbReference type="EMBL" id="THU43938.1"/>
    </source>
</evidence>
<evidence type="ECO:0000313" key="2">
    <source>
        <dbReference type="Proteomes" id="UP000317650"/>
    </source>
</evidence>
<reference evidence="1 2" key="1">
    <citation type="journal article" date="2019" name="Nat. Plants">
        <title>Genome sequencing of Musa balbisiana reveals subgenome evolution and function divergence in polyploid bananas.</title>
        <authorList>
            <person name="Yao X."/>
        </authorList>
    </citation>
    <scope>NUCLEOTIDE SEQUENCE [LARGE SCALE GENOMIC DNA]</scope>
    <source>
        <strain evidence="2">cv. DH-PKW</strain>
        <tissue evidence="1">Leaves</tissue>
    </source>
</reference>
<accession>A0A4S8I7L8</accession>
<comment type="caution">
    <text evidence="1">The sequence shown here is derived from an EMBL/GenBank/DDBJ whole genome shotgun (WGS) entry which is preliminary data.</text>
</comment>
<protein>
    <submittedName>
        <fullName evidence="1">Uncharacterized protein</fullName>
    </submittedName>
</protein>
<keyword evidence="2" id="KW-1185">Reference proteome</keyword>
<sequence>MRDYRLRAVAPTASWAVPPPTGSEHCLPGYCDSPSQYHQTSGMQEVFTPTWSKSLIVLVTSGIVLSSSSTLPPTPLSSKGTTPCTTCFVPWSCTLA</sequence>